<evidence type="ECO:0000313" key="2">
    <source>
        <dbReference type="EMBL" id="ETI29222.1"/>
    </source>
</evidence>
<dbReference type="VEuPathDB" id="FungiDB:G647_01675"/>
<sequence length="337" mass="38057">MLKWFAGLFLLAMTLQPAATADTSRIFRFPQGTDQEAEHEMRQALADAMTLARFVAITTIPCEESFLRYFTPADFLLVQRVFRTIANIPFNQQFDPRNVGQILQALAVYAPLNPKFNQLSIALGDNPDVGPPDPSTEGYSNTRKCSDGIYAGLMLYDPPRYGRRGLMSLCPQTFETFYSLRDIEHPPAWALDENGNPEEGFSCTNMLDRDTDYMLSPGAILLHELLHWPYLFQDIPGYSTLVRQYPHNDYSKIWDFLGPSPSDGYGPYNAMAVRNLPVSPITGTSQAIQNADNFVWYAVSKYWGWRCGRQFKRSTSAEDAELRGFLVRDNGLSGGLR</sequence>
<name>V9DTA8_9EURO</name>
<evidence type="ECO:0000256" key="1">
    <source>
        <dbReference type="SAM" id="SignalP"/>
    </source>
</evidence>
<organism evidence="2 3">
    <name type="scientific">Cladophialophora carrionii CBS 160.54</name>
    <dbReference type="NCBI Taxonomy" id="1279043"/>
    <lineage>
        <taxon>Eukaryota</taxon>
        <taxon>Fungi</taxon>
        <taxon>Dikarya</taxon>
        <taxon>Ascomycota</taxon>
        <taxon>Pezizomycotina</taxon>
        <taxon>Eurotiomycetes</taxon>
        <taxon>Chaetothyriomycetidae</taxon>
        <taxon>Chaetothyriales</taxon>
        <taxon>Herpotrichiellaceae</taxon>
        <taxon>Cladophialophora</taxon>
    </lineage>
</organism>
<dbReference type="EMBL" id="KB822697">
    <property type="protein sequence ID" value="ETI29222.1"/>
    <property type="molecule type" value="Genomic_DNA"/>
</dbReference>
<evidence type="ECO:0000313" key="3">
    <source>
        <dbReference type="Proteomes" id="UP000030678"/>
    </source>
</evidence>
<dbReference type="InterPro" id="IPR024079">
    <property type="entry name" value="MetalloPept_cat_dom_sf"/>
</dbReference>
<reference evidence="2 3" key="1">
    <citation type="submission" date="2013-03" db="EMBL/GenBank/DDBJ databases">
        <title>The Genome Sequence of Cladophialophora carrionii CBS 160.54.</title>
        <authorList>
            <consortium name="The Broad Institute Genomics Platform"/>
            <person name="Cuomo C."/>
            <person name="de Hoog S."/>
            <person name="Gorbushina A."/>
            <person name="Walker B."/>
            <person name="Young S.K."/>
            <person name="Zeng Q."/>
            <person name="Gargeya S."/>
            <person name="Fitzgerald M."/>
            <person name="Haas B."/>
            <person name="Abouelleil A."/>
            <person name="Allen A.W."/>
            <person name="Alvarado L."/>
            <person name="Arachchi H.M."/>
            <person name="Berlin A.M."/>
            <person name="Chapman S.B."/>
            <person name="Gainer-Dewar J."/>
            <person name="Goldberg J."/>
            <person name="Griggs A."/>
            <person name="Gujja S."/>
            <person name="Hansen M."/>
            <person name="Howarth C."/>
            <person name="Imamovic A."/>
            <person name="Ireland A."/>
            <person name="Larimer J."/>
            <person name="McCowan C."/>
            <person name="Murphy C."/>
            <person name="Pearson M."/>
            <person name="Poon T.W."/>
            <person name="Priest M."/>
            <person name="Roberts A."/>
            <person name="Saif S."/>
            <person name="Shea T."/>
            <person name="Sisk P."/>
            <person name="Sykes S."/>
            <person name="Wortman J."/>
            <person name="Nusbaum C."/>
            <person name="Birren B."/>
        </authorList>
    </citation>
    <scope>NUCLEOTIDE SEQUENCE [LARGE SCALE GENOMIC DNA]</scope>
    <source>
        <strain evidence="2 3">CBS 160.54</strain>
    </source>
</reference>
<dbReference type="GeneID" id="19980168"/>
<dbReference type="OrthoDB" id="4129415at2759"/>
<dbReference type="Gene3D" id="3.40.390.10">
    <property type="entry name" value="Collagenase (Catalytic Domain)"/>
    <property type="match status" value="1"/>
</dbReference>
<protein>
    <recommendedName>
        <fullName evidence="4">Lysine-specific metallo-endopeptidase domain-containing protein</fullName>
    </recommendedName>
</protein>
<feature type="signal peptide" evidence="1">
    <location>
        <begin position="1"/>
        <end position="20"/>
    </location>
</feature>
<proteinExistence type="predicted"/>
<dbReference type="HOGENOM" id="CLU_052681_0_0_1"/>
<dbReference type="GO" id="GO:0008237">
    <property type="term" value="F:metallopeptidase activity"/>
    <property type="evidence" value="ECO:0007669"/>
    <property type="project" value="InterPro"/>
</dbReference>
<evidence type="ECO:0008006" key="4">
    <source>
        <dbReference type="Google" id="ProtNLM"/>
    </source>
</evidence>
<dbReference type="RefSeq" id="XP_008723296.1">
    <property type="nucleotide sequence ID" value="XM_008725074.1"/>
</dbReference>
<gene>
    <name evidence="2" type="ORF">G647_01675</name>
</gene>
<dbReference type="Proteomes" id="UP000030678">
    <property type="component" value="Unassembled WGS sequence"/>
</dbReference>
<keyword evidence="1" id="KW-0732">Signal</keyword>
<feature type="chain" id="PRO_5004773668" description="Lysine-specific metallo-endopeptidase domain-containing protein" evidence="1">
    <location>
        <begin position="21"/>
        <end position="337"/>
    </location>
</feature>
<accession>V9DTA8</accession>
<dbReference type="AlphaFoldDB" id="V9DTA8"/>